<evidence type="ECO:0008006" key="4">
    <source>
        <dbReference type="Google" id="ProtNLM"/>
    </source>
</evidence>
<proteinExistence type="predicted"/>
<evidence type="ECO:0000256" key="1">
    <source>
        <dbReference type="SAM" id="SignalP"/>
    </source>
</evidence>
<sequence length="200" mass="20349">MLARIAILSLAALTSACAAGGGRSGPVNVIRYNLGTPVGPGTFSIEPLRTAPTISSEYQAQADSVARALEGLNFRRVTGDEPAAYLVEIAFNRQATGQRTPPPVSIGLGGGGGSFGRRGGGVGLGGGLSTGLGGGRDIVETELSAKLRRRTDSTVIWEGAARTVGTVPRDAIEAAKQSDRLADALFQGFPGQSGITTTVP</sequence>
<keyword evidence="1" id="KW-0732">Signal</keyword>
<evidence type="ECO:0000313" key="2">
    <source>
        <dbReference type="EMBL" id="UUL81795.1"/>
    </source>
</evidence>
<organism evidence="2 3">
    <name type="scientific">Sphingomonas qomolangmaensis</name>
    <dbReference type="NCBI Taxonomy" id="2918765"/>
    <lineage>
        <taxon>Bacteria</taxon>
        <taxon>Pseudomonadati</taxon>
        <taxon>Pseudomonadota</taxon>
        <taxon>Alphaproteobacteria</taxon>
        <taxon>Sphingomonadales</taxon>
        <taxon>Sphingomonadaceae</taxon>
        <taxon>Sphingomonas</taxon>
    </lineage>
</organism>
<dbReference type="EMBL" id="CP101740">
    <property type="protein sequence ID" value="UUL81795.1"/>
    <property type="molecule type" value="Genomic_DNA"/>
</dbReference>
<reference evidence="2" key="1">
    <citation type="submission" date="2022-07" db="EMBL/GenBank/DDBJ databases">
        <title>Sphingomonas sp. nov., a novel bacterium isolated from the north slope of the Mount Everest.</title>
        <authorList>
            <person name="Cui X."/>
            <person name="Liu Y."/>
        </authorList>
    </citation>
    <scope>NUCLEOTIDE SEQUENCE</scope>
    <source>
        <strain evidence="2">S5-59</strain>
    </source>
</reference>
<dbReference type="Proteomes" id="UP001058533">
    <property type="component" value="Chromosome"/>
</dbReference>
<feature type="chain" id="PRO_5045346605" description="DUF4136 domain-containing protein" evidence="1">
    <location>
        <begin position="19"/>
        <end position="200"/>
    </location>
</feature>
<feature type="signal peptide" evidence="1">
    <location>
        <begin position="1"/>
        <end position="18"/>
    </location>
</feature>
<keyword evidence="3" id="KW-1185">Reference proteome</keyword>
<evidence type="ECO:0000313" key="3">
    <source>
        <dbReference type="Proteomes" id="UP001058533"/>
    </source>
</evidence>
<dbReference type="PROSITE" id="PS51257">
    <property type="entry name" value="PROKAR_LIPOPROTEIN"/>
    <property type="match status" value="1"/>
</dbReference>
<protein>
    <recommendedName>
        <fullName evidence="4">DUF4136 domain-containing protein</fullName>
    </recommendedName>
</protein>
<gene>
    <name evidence="2" type="ORF">NMP03_11370</name>
</gene>
<dbReference type="RefSeq" id="WP_256505529.1">
    <property type="nucleotide sequence ID" value="NZ_CP101740.1"/>
</dbReference>
<accession>A0ABY5L7T2</accession>
<name>A0ABY5L7T2_9SPHN</name>